<proteinExistence type="predicted"/>
<dbReference type="GO" id="GO:0016787">
    <property type="term" value="F:hydrolase activity"/>
    <property type="evidence" value="ECO:0007669"/>
    <property type="project" value="UniProtKB-KW"/>
</dbReference>
<dbReference type="eggNOG" id="COG0596">
    <property type="taxonomic scope" value="Bacteria"/>
</dbReference>
<dbReference type="AlphaFoldDB" id="E8LZ64"/>
<dbReference type="Proteomes" id="UP000004371">
    <property type="component" value="Unassembled WGS sequence"/>
</dbReference>
<evidence type="ECO:0000313" key="1">
    <source>
        <dbReference type="EMBL" id="EGA64050.1"/>
    </source>
</evidence>
<dbReference type="RefSeq" id="WP_006881133.1">
    <property type="nucleotide sequence ID" value="NZ_AEVS01000101.1"/>
</dbReference>
<reference evidence="1 2" key="1">
    <citation type="journal article" date="2012" name="Int. J. Syst. Evol. Microbiol.">
        <title>Vibrio caribbeanicus sp. nov., isolated from the marine sponge Scleritoderma cyanea.</title>
        <authorList>
            <person name="Hoffmann M."/>
            <person name="Monday S.R."/>
            <person name="Allard M.W."/>
            <person name="Strain E.A."/>
            <person name="Whittaker P."/>
            <person name="Naum M."/>
            <person name="McCarthy P.J."/>
            <person name="Lopez J.V."/>
            <person name="Fischer M."/>
            <person name="Brown E.W."/>
        </authorList>
    </citation>
    <scope>NUCLEOTIDE SEQUENCE [LARGE SCALE GENOMIC DNA]</scope>
    <source>
        <strain evidence="1 2">LMG 20546</strain>
    </source>
</reference>
<dbReference type="STRING" id="945543.VIBR0546_06152"/>
<organism evidence="1 2">
    <name type="scientific">Vibrio brasiliensis LMG 20546</name>
    <dbReference type="NCBI Taxonomy" id="945543"/>
    <lineage>
        <taxon>Bacteria</taxon>
        <taxon>Pseudomonadati</taxon>
        <taxon>Pseudomonadota</taxon>
        <taxon>Gammaproteobacteria</taxon>
        <taxon>Vibrionales</taxon>
        <taxon>Vibrionaceae</taxon>
        <taxon>Vibrio</taxon>
        <taxon>Vibrio oreintalis group</taxon>
    </lineage>
</organism>
<evidence type="ECO:0000313" key="2">
    <source>
        <dbReference type="Proteomes" id="UP000004371"/>
    </source>
</evidence>
<dbReference type="EMBL" id="AEVS01000101">
    <property type="protein sequence ID" value="EGA64050.1"/>
    <property type="molecule type" value="Genomic_DNA"/>
</dbReference>
<sequence length="108" mass="12268">MQGNDSNSDKLWGEIFSEIDVTQMTSNLELTVMNGDLDFSIAPLEEWTNIESAFRSLKLIELKGVSHTPMLENPQQFCRHDAQYSQTEKLKGQTLLRCGVDAGFVEWL</sequence>
<keyword evidence="1" id="KW-0378">Hydrolase</keyword>
<name>E8LZ64_9VIBR</name>
<dbReference type="OrthoDB" id="9779853at2"/>
<gene>
    <name evidence="1" type="ORF">VIBR0546_06152</name>
</gene>
<keyword evidence="2" id="KW-1185">Reference proteome</keyword>
<protein>
    <submittedName>
        <fullName evidence="1">Alpha/beta hydrolase fold protein</fullName>
    </submittedName>
</protein>
<accession>E8LZ64</accession>
<comment type="caution">
    <text evidence="1">The sequence shown here is derived from an EMBL/GenBank/DDBJ whole genome shotgun (WGS) entry which is preliminary data.</text>
</comment>